<dbReference type="PROSITE" id="PS50330">
    <property type="entry name" value="UIM"/>
    <property type="match status" value="2"/>
</dbReference>
<keyword evidence="4" id="KW-0597">Phosphoprotein</keyword>
<dbReference type="InterPro" id="IPR003903">
    <property type="entry name" value="UIM_dom"/>
</dbReference>
<comment type="similarity">
    <text evidence="2">Belongs to the epsin family.</text>
</comment>
<keyword evidence="5" id="KW-0677">Repeat</keyword>
<proteinExistence type="inferred from homology"/>
<organism evidence="9 10">
    <name type="scientific">Anopheles atroparvus</name>
    <name type="common">European mosquito</name>
    <dbReference type="NCBI Taxonomy" id="41427"/>
    <lineage>
        <taxon>Eukaryota</taxon>
        <taxon>Metazoa</taxon>
        <taxon>Ecdysozoa</taxon>
        <taxon>Arthropoda</taxon>
        <taxon>Hexapoda</taxon>
        <taxon>Insecta</taxon>
        <taxon>Pterygota</taxon>
        <taxon>Neoptera</taxon>
        <taxon>Endopterygota</taxon>
        <taxon>Diptera</taxon>
        <taxon>Nematocera</taxon>
        <taxon>Culicoidea</taxon>
        <taxon>Culicidae</taxon>
        <taxon>Anophelinae</taxon>
        <taxon>Anopheles</taxon>
    </lineage>
</organism>
<reference evidence="9" key="1">
    <citation type="submission" date="2024-04" db="UniProtKB">
        <authorList>
            <consortium name="EnsemblMetazoa"/>
        </authorList>
    </citation>
    <scope>IDENTIFICATION</scope>
    <source>
        <strain evidence="9">EBRO</strain>
    </source>
</reference>
<evidence type="ECO:0000313" key="9">
    <source>
        <dbReference type="EnsemblMetazoa" id="ENSAATROPP011214"/>
    </source>
</evidence>
<feature type="compositionally biased region" description="Polar residues" evidence="7">
    <location>
        <begin position="288"/>
        <end position="301"/>
    </location>
</feature>
<evidence type="ECO:0000256" key="5">
    <source>
        <dbReference type="ARBA" id="ARBA00022737"/>
    </source>
</evidence>
<dbReference type="SMART" id="SM00726">
    <property type="entry name" value="UIM"/>
    <property type="match status" value="2"/>
</dbReference>
<dbReference type="Proteomes" id="UP000075880">
    <property type="component" value="Unassembled WGS sequence"/>
</dbReference>
<keyword evidence="3" id="KW-0963">Cytoplasm</keyword>
<dbReference type="PROSITE" id="PS50942">
    <property type="entry name" value="ENTH"/>
    <property type="match status" value="1"/>
</dbReference>
<dbReference type="Gene3D" id="1.25.40.90">
    <property type="match status" value="1"/>
</dbReference>
<feature type="compositionally biased region" description="Basic and acidic residues" evidence="7">
    <location>
        <begin position="230"/>
        <end position="246"/>
    </location>
</feature>
<dbReference type="GO" id="GO:0030276">
    <property type="term" value="F:clathrin binding"/>
    <property type="evidence" value="ECO:0007669"/>
    <property type="project" value="TreeGrafter"/>
</dbReference>
<accession>A0AAG5DK78</accession>
<protein>
    <recommendedName>
        <fullName evidence="8">ENTH domain-containing protein</fullName>
    </recommendedName>
</protein>
<dbReference type="FunFam" id="1.25.40.90:FF:000002">
    <property type="entry name" value="epsin-2 isoform X1"/>
    <property type="match status" value="1"/>
</dbReference>
<feature type="region of interest" description="Disordered" evidence="7">
    <location>
        <begin position="227"/>
        <end position="246"/>
    </location>
</feature>
<feature type="compositionally biased region" description="Polar residues" evidence="7">
    <location>
        <begin position="337"/>
        <end position="349"/>
    </location>
</feature>
<evidence type="ECO:0000256" key="1">
    <source>
        <dbReference type="ARBA" id="ARBA00004496"/>
    </source>
</evidence>
<dbReference type="PANTHER" id="PTHR12276:SF115">
    <property type="entry name" value="FI19443P1"/>
    <property type="match status" value="1"/>
</dbReference>
<dbReference type="GO" id="GO:0030125">
    <property type="term" value="C:clathrin vesicle coat"/>
    <property type="evidence" value="ECO:0007669"/>
    <property type="project" value="TreeGrafter"/>
</dbReference>
<dbReference type="CDD" id="cd16990">
    <property type="entry name" value="ENTH_Epsin"/>
    <property type="match status" value="1"/>
</dbReference>
<evidence type="ECO:0000259" key="8">
    <source>
        <dbReference type="PROSITE" id="PS50942"/>
    </source>
</evidence>
<evidence type="ECO:0000256" key="2">
    <source>
        <dbReference type="ARBA" id="ARBA00010130"/>
    </source>
</evidence>
<dbReference type="PANTHER" id="PTHR12276">
    <property type="entry name" value="EPSIN/ENT-RELATED"/>
    <property type="match status" value="1"/>
</dbReference>
<feature type="region of interest" description="Disordered" evidence="7">
    <location>
        <begin position="164"/>
        <end position="201"/>
    </location>
</feature>
<dbReference type="InterPro" id="IPR008942">
    <property type="entry name" value="ENTH_VHS"/>
</dbReference>
<dbReference type="SMART" id="SM00273">
    <property type="entry name" value="ENTH"/>
    <property type="match status" value="1"/>
</dbReference>
<dbReference type="GO" id="GO:0005543">
    <property type="term" value="F:phospholipid binding"/>
    <property type="evidence" value="ECO:0007669"/>
    <property type="project" value="TreeGrafter"/>
</dbReference>
<name>A0AAG5DK78_ANOAO</name>
<evidence type="ECO:0000313" key="10">
    <source>
        <dbReference type="Proteomes" id="UP000075880"/>
    </source>
</evidence>
<feature type="compositionally biased region" description="Polar residues" evidence="7">
    <location>
        <begin position="387"/>
        <end position="400"/>
    </location>
</feature>
<comment type="subcellular location">
    <subcellularLocation>
        <location evidence="1">Cytoplasm</location>
    </subcellularLocation>
</comment>
<keyword evidence="10" id="KW-1185">Reference proteome</keyword>
<feature type="domain" description="ENTH" evidence="8">
    <location>
        <begin position="19"/>
        <end position="150"/>
    </location>
</feature>
<dbReference type="GO" id="GO:0005768">
    <property type="term" value="C:endosome"/>
    <property type="evidence" value="ECO:0007669"/>
    <property type="project" value="TreeGrafter"/>
</dbReference>
<dbReference type="GO" id="GO:0006897">
    <property type="term" value="P:endocytosis"/>
    <property type="evidence" value="ECO:0007669"/>
    <property type="project" value="TreeGrafter"/>
</dbReference>
<evidence type="ECO:0000256" key="6">
    <source>
        <dbReference type="ARBA" id="ARBA00023121"/>
    </source>
</evidence>
<keyword evidence="6" id="KW-0446">Lipid-binding</keyword>
<dbReference type="EnsemblMetazoa" id="ENSAATROPT012358">
    <property type="protein sequence ID" value="ENSAATROPP011214"/>
    <property type="gene ID" value="ENSAATROPG010050"/>
</dbReference>
<evidence type="ECO:0000256" key="7">
    <source>
        <dbReference type="SAM" id="MobiDB-lite"/>
    </source>
</evidence>
<dbReference type="InterPro" id="IPR013809">
    <property type="entry name" value="ENTH"/>
</dbReference>
<feature type="region of interest" description="Disordered" evidence="7">
    <location>
        <begin position="288"/>
        <end position="409"/>
    </location>
</feature>
<feature type="compositionally biased region" description="Low complexity" evidence="7">
    <location>
        <begin position="536"/>
        <end position="590"/>
    </location>
</feature>
<dbReference type="AlphaFoldDB" id="A0AAG5DK78"/>
<evidence type="ECO:0000256" key="3">
    <source>
        <dbReference type="ARBA" id="ARBA00022490"/>
    </source>
</evidence>
<evidence type="ECO:0000256" key="4">
    <source>
        <dbReference type="ARBA" id="ARBA00022553"/>
    </source>
</evidence>
<dbReference type="SUPFAM" id="SSF48464">
    <property type="entry name" value="ENTH/VHS domain"/>
    <property type="match status" value="1"/>
</dbReference>
<dbReference type="Pfam" id="PF01417">
    <property type="entry name" value="ENTH"/>
    <property type="match status" value="1"/>
</dbReference>
<feature type="region of interest" description="Disordered" evidence="7">
    <location>
        <begin position="536"/>
        <end position="594"/>
    </location>
</feature>
<sequence>MKKTDTQMNVAGIRRNIKNIAHNYSDAQVKVREATSNDPWGPSSTIMAEIADLTYNVVAFSEIMQMIWKRMNDHGKNWRHVYKALLLLEYLIKTGTEKVAQQCKENIFAIQTLKEFQYMEEGKDQGMHVREKAKQLVSLLKDDERLKNERARALKAKERFARTASGFGSDGSIDGPTQRDPRPPNWGEGEPIAGAATSGVAGKPVSEIEFVRPQTVGEEELQLQLAMAMSREEAEQEEQKRRSDDVRLQLALSQSEQDFKNDPKPGSEGSSALVDLLDISFGAASISSPAHQQPLAGTSGSAPIDPWGMPVAGGSRPTTLAIRAPPPEERRSMVGSVGTSDPWSRTSSPPAVDPWLNTASALPPPGPSASKPPLLAAGGGGGLDAWQSRTQSPSVASGSSVEGWLHNGGGAAAGGMTNGAGATNGNIDPWLSKTTLAGVGASAPPNVAAGDPWQANKRTTPVPVAAADPWQPSSSAAKLDPWAPVGHNSAGGSIGDLGAAFGGGIPPNRPSPVGAITSPASDLDEFDIITKRAASNMSSSNNNNNHSATSNNLNNNSSLLLGDLDPLSSSGTTSSSPSMGTATGATAKKTPQSFLGENSSLVNLDNLIKPMPSGGASATASSAASSAAATYNPFGDTGSSAGGPPVQKNLFHQNQPQVPSINQLKQSPFPVTLNQDPWAPVANMAAAQHDDSIDDVEYFPYTSALDANAINNNVTAPDHTSGWRTTRNDSAQRPLGIIEHIDCSLNDDGDDADPREDDIFNTNYVLHSSANGSAGAESRHLTTAQLDTARPLRQLYDFHFAIDDDAPELSSTLLATDVGGFPTMHAMGPVHSVHGSNSTALPDTCHANRNNNNFEVSCSLLRGNGIPFTEGVVVCC</sequence>
<dbReference type="GO" id="GO:0005886">
    <property type="term" value="C:plasma membrane"/>
    <property type="evidence" value="ECO:0007669"/>
    <property type="project" value="TreeGrafter"/>
</dbReference>